<sequence>MSGNSNGLIGLSILSGTDSFTAFATPTIESRAQRQAKAAFTTKETVAPWKATPSTLPVSSQISTIKGMKTIIDKATTGTATPLPDDIQTSFTTYKALDRLRLLAESASKDTTSSAERPLLEKSFAKGLADLETFLASAPSDQVDIAFAKTARQAQTVGIKSASSMSAATVPGKGVRDTRTGALSGMTGNEKLRITLSQPGAAPDIITVDLSTTPQPPTLDSVADALNTAIGAVSRRDANGQPVLDADGKQVPRWSAVKFVPSKYGDKWGMGLNRAGFESVAIDQVGGADALMVAGGVTPAKGKTDTRITRFDDPAGTMTRRTLDSITAIDRPATDRQKVAADADPKGKVKATTVFADTRANAIATDAQGFSYVVGTSAGDVGANRSDGNNDLLLSKVDSEGKVVWKRTLGAAGSADGASVTIAPDGGIVVAGTITGSLDGTKSDGDMLVARFDANGDETFSTAVRSVGAESASAVAVGPDGAIYVGGRSSTGGGDAYLARLSATGKLVERRTIDSGGTDQVKALAIGADGQLLALTSEKGKATLRRIDKAALATDLGSIDLGRADARALAVAADGSIAVAGATDAALSGNQTNNMSGGRDGFVTRIDAGLSGSRTTYLGSSGEDQADSVAFLDNQIYVGGRTTGTMGAAKTGTVDAFVARIDAGTGAVGSTSQYGTVDTVAEGVRLSAVDGGGSMLGALGLHRGTLTPTDSVKLEAQTSLRAGDEFSIRINGGALRKVTIGEKDTLSTLTDRVRQLVGSRVATVTSPLKDDGRSLRIDVKAGNEIQLIAGSGDRDALAKLGLGARRISAPATRADDAPTVRPGGTFQLDLTSALRIDTKAEAANSLARVNQAISFTQSAYRSLYWDDTKAALADTPAKAGKKGGSTVIEKAQLANYQAALTRLSGGSGSYTGF</sequence>
<dbReference type="Pfam" id="PF17164">
    <property type="entry name" value="DUF5122"/>
    <property type="match status" value="1"/>
</dbReference>
<comment type="caution">
    <text evidence="1">The sequence shown here is derived from an EMBL/GenBank/DDBJ whole genome shotgun (WGS) entry which is preliminary data.</text>
</comment>
<evidence type="ECO:0000313" key="1">
    <source>
        <dbReference type="EMBL" id="MBJ6122072.1"/>
    </source>
</evidence>
<dbReference type="Gene3D" id="2.80.10.50">
    <property type="match status" value="1"/>
</dbReference>
<dbReference type="PANTHER" id="PTHR35580">
    <property type="entry name" value="CELL SURFACE GLYCOPROTEIN (S-LAYER PROTEIN)-LIKE PROTEIN"/>
    <property type="match status" value="1"/>
</dbReference>
<reference evidence="2" key="1">
    <citation type="submission" date="2020-12" db="EMBL/GenBank/DDBJ databases">
        <title>Hymenobacter sp.</title>
        <authorList>
            <person name="Kim M.K."/>
        </authorList>
    </citation>
    <scope>NUCLEOTIDE SEQUENCE [LARGE SCALE GENOMIC DNA]</scope>
    <source>
        <strain evidence="2">BT553</strain>
    </source>
</reference>
<name>A0ABS0XPY6_9SPHN</name>
<dbReference type="Proteomes" id="UP000640426">
    <property type="component" value="Unassembled WGS sequence"/>
</dbReference>
<dbReference type="PANTHER" id="PTHR35580:SF1">
    <property type="entry name" value="PHYTASE-LIKE DOMAIN-CONTAINING PROTEIN"/>
    <property type="match status" value="1"/>
</dbReference>
<organism evidence="1 2">
    <name type="scientific">Sphingomonas mollis</name>
    <dbReference type="NCBI Taxonomy" id="2795726"/>
    <lineage>
        <taxon>Bacteria</taxon>
        <taxon>Pseudomonadati</taxon>
        <taxon>Pseudomonadota</taxon>
        <taxon>Alphaproteobacteria</taxon>
        <taxon>Sphingomonadales</taxon>
        <taxon>Sphingomonadaceae</taxon>
        <taxon>Sphingomonas</taxon>
    </lineage>
</organism>
<dbReference type="EMBL" id="JAELXS010000005">
    <property type="protein sequence ID" value="MBJ6122072.1"/>
    <property type="molecule type" value="Genomic_DNA"/>
</dbReference>
<evidence type="ECO:0008006" key="3">
    <source>
        <dbReference type="Google" id="ProtNLM"/>
    </source>
</evidence>
<evidence type="ECO:0000313" key="2">
    <source>
        <dbReference type="Proteomes" id="UP000640426"/>
    </source>
</evidence>
<protein>
    <recommendedName>
        <fullName evidence="3">Regulatory protein FlaEY</fullName>
    </recommendedName>
</protein>
<gene>
    <name evidence="1" type="ORF">JAO74_09740</name>
</gene>
<keyword evidence="2" id="KW-1185">Reference proteome</keyword>
<dbReference type="InterPro" id="IPR052918">
    <property type="entry name" value="Motility_Chemotaxis_Reg"/>
</dbReference>
<dbReference type="SUPFAM" id="SSF101898">
    <property type="entry name" value="NHL repeat"/>
    <property type="match status" value="1"/>
</dbReference>
<proteinExistence type="predicted"/>
<dbReference type="InterPro" id="IPR013431">
    <property type="entry name" value="Delta_60_rpt"/>
</dbReference>
<accession>A0ABS0XPY6</accession>